<organism evidence="3">
    <name type="scientific">Populus alba</name>
    <name type="common">White poplar</name>
    <dbReference type="NCBI Taxonomy" id="43335"/>
    <lineage>
        <taxon>Eukaryota</taxon>
        <taxon>Viridiplantae</taxon>
        <taxon>Streptophyta</taxon>
        <taxon>Embryophyta</taxon>
        <taxon>Tracheophyta</taxon>
        <taxon>Spermatophyta</taxon>
        <taxon>Magnoliopsida</taxon>
        <taxon>eudicotyledons</taxon>
        <taxon>Gunneridae</taxon>
        <taxon>Pentapetalae</taxon>
        <taxon>rosids</taxon>
        <taxon>fabids</taxon>
        <taxon>Malpighiales</taxon>
        <taxon>Salicaceae</taxon>
        <taxon>Saliceae</taxon>
        <taxon>Populus</taxon>
    </lineage>
</organism>
<dbReference type="InterPro" id="IPR018247">
    <property type="entry name" value="EF_Hand_1_Ca_BS"/>
</dbReference>
<dbReference type="PROSITE" id="PS50222">
    <property type="entry name" value="EF_HAND_2"/>
    <property type="match status" value="2"/>
</dbReference>
<accession>A0A4U5LVC4</accession>
<dbReference type="InterPro" id="IPR011992">
    <property type="entry name" value="EF-hand-dom_pair"/>
</dbReference>
<proteinExistence type="predicted"/>
<dbReference type="InterPro" id="IPR002048">
    <property type="entry name" value="EF_hand_dom"/>
</dbReference>
<dbReference type="Pfam" id="PF13499">
    <property type="entry name" value="EF-hand_7"/>
    <property type="match status" value="1"/>
</dbReference>
<dbReference type="PROSITE" id="PS00018">
    <property type="entry name" value="EF_HAND_1"/>
    <property type="match status" value="1"/>
</dbReference>
<dbReference type="Gene3D" id="1.10.238.10">
    <property type="entry name" value="EF-hand"/>
    <property type="match status" value="1"/>
</dbReference>
<dbReference type="GO" id="GO:0005509">
    <property type="term" value="F:calcium ion binding"/>
    <property type="evidence" value="ECO:0007669"/>
    <property type="project" value="InterPro"/>
</dbReference>
<dbReference type="SMART" id="SM00054">
    <property type="entry name" value="EFh"/>
    <property type="match status" value="2"/>
</dbReference>
<evidence type="ECO:0000259" key="2">
    <source>
        <dbReference type="PROSITE" id="PS50222"/>
    </source>
</evidence>
<comment type="caution">
    <text evidence="3">The sequence shown here is derived from an EMBL/GenBank/DDBJ whole genome shotgun (WGS) entry which is preliminary data.</text>
</comment>
<evidence type="ECO:0000256" key="1">
    <source>
        <dbReference type="ARBA" id="ARBA00022837"/>
    </source>
</evidence>
<dbReference type="SUPFAM" id="SSF47473">
    <property type="entry name" value="EF-hand"/>
    <property type="match status" value="1"/>
</dbReference>
<feature type="domain" description="EF-hand" evidence="2">
    <location>
        <begin position="74"/>
        <end position="103"/>
    </location>
</feature>
<dbReference type="AlphaFoldDB" id="A0A4U5LVC4"/>
<evidence type="ECO:0000313" key="3">
    <source>
        <dbReference type="EMBL" id="TKR60128.1"/>
    </source>
</evidence>
<keyword evidence="1" id="KW-0106">Calcium</keyword>
<dbReference type="STRING" id="43335.A0A4U5LVC4"/>
<dbReference type="EMBL" id="RCHU01001272">
    <property type="protein sequence ID" value="TKR60128.1"/>
    <property type="molecule type" value="Genomic_DNA"/>
</dbReference>
<reference evidence="3" key="1">
    <citation type="submission" date="2018-10" db="EMBL/GenBank/DDBJ databases">
        <title>Population genomic analysis revealed the cold adaptation of white poplar.</title>
        <authorList>
            <person name="Liu Y.-J."/>
        </authorList>
    </citation>
    <scope>NUCLEOTIDE SEQUENCE [LARGE SCALE GENOMIC DNA]</scope>
    <source>
        <strain evidence="3">PAL-ZL1</strain>
    </source>
</reference>
<dbReference type="CDD" id="cd00051">
    <property type="entry name" value="EFh"/>
    <property type="match status" value="1"/>
</dbReference>
<name>A0A4U5LVC4_POPAL</name>
<protein>
    <recommendedName>
        <fullName evidence="2">EF-hand domain-containing protein</fullName>
    </recommendedName>
</protein>
<gene>
    <name evidence="3" type="ORF">D5086_0000324390</name>
</gene>
<sequence length="209" mass="23360">MEGRSKAAMEGSSTDAMEGIRRAAVAYYDHLPDGKKKNAAKAFNAMDKNGDGKISLLEYVDYLKKKKATGFAQQSIFRALDKDDNGSLDFEEAIVLFYLMKSGRALICKGCEKFLAGAYFSCSQCFFNVSVSTYEICCDCYGGKKFAHNDGHIFCDNYTLLRQSRSAIQAAPRPRRKRDMALKYFKSVRDCITNGDDDDDSSKFSCSIM</sequence>
<feature type="domain" description="EF-hand" evidence="2">
    <location>
        <begin position="34"/>
        <end position="69"/>
    </location>
</feature>